<reference evidence="3" key="1">
    <citation type="submission" date="2016-09" db="EMBL/GenBank/DDBJ databases">
        <authorList>
            <person name="Wibberg D."/>
        </authorList>
    </citation>
    <scope>NUCLEOTIDE SEQUENCE [LARGE SCALE GENOMIC DNA]</scope>
</reference>
<dbReference type="Pfam" id="PF13439">
    <property type="entry name" value="Glyco_transf_4"/>
    <property type="match status" value="1"/>
</dbReference>
<gene>
    <name evidence="2" type="ORF">KARMA_3008</name>
</gene>
<proteinExistence type="predicted"/>
<dbReference type="AlphaFoldDB" id="A0A1M4N461"/>
<dbReference type="PANTHER" id="PTHR12526">
    <property type="entry name" value="GLYCOSYLTRANSFERASE"/>
    <property type="match status" value="1"/>
</dbReference>
<accession>A0A1M4N461</accession>
<dbReference type="GO" id="GO:0016757">
    <property type="term" value="F:glycosyltransferase activity"/>
    <property type="evidence" value="ECO:0007669"/>
    <property type="project" value="UniProtKB-ARBA"/>
</dbReference>
<dbReference type="InterPro" id="IPR028098">
    <property type="entry name" value="Glyco_trans_4-like_N"/>
</dbReference>
<dbReference type="Proteomes" id="UP000184085">
    <property type="component" value="Unassembled WGS sequence"/>
</dbReference>
<keyword evidence="3" id="KW-1185">Reference proteome</keyword>
<evidence type="ECO:0000313" key="2">
    <source>
        <dbReference type="EMBL" id="SCM68778.1"/>
    </source>
</evidence>
<dbReference type="SUPFAM" id="SSF53756">
    <property type="entry name" value="UDP-Glycosyltransferase/glycogen phosphorylase"/>
    <property type="match status" value="1"/>
</dbReference>
<dbReference type="Gene3D" id="3.40.50.2000">
    <property type="entry name" value="Glycogen Phosphorylase B"/>
    <property type="match status" value="2"/>
</dbReference>
<dbReference type="RefSeq" id="WP_072707686.1">
    <property type="nucleotide sequence ID" value="NZ_FMJB01000061.1"/>
</dbReference>
<evidence type="ECO:0000259" key="1">
    <source>
        <dbReference type="Pfam" id="PF13439"/>
    </source>
</evidence>
<feature type="domain" description="Glycosyltransferase subfamily 4-like N-terminal" evidence="1">
    <location>
        <begin position="15"/>
        <end position="207"/>
    </location>
</feature>
<sequence>MKIWAIVSDFPKVTETFALANVQAFRRAGHQADVFHIKPFRSGEIVHPEAQDIVDAAKHLGYVTPRTFSLAMLGCLRSPVQTMRVIRRIFGAFRTQPKHLGISLILVPQALAMGQMARRAGVERLYAEFAGYPATVAWIASRTSGIPFGFSAHAHDIFITQGLLDVKARRAAFVRTISEFNRRFLVQKAGVPQDKVHVIRCGVSPDRADCDLPEPPSGAEPFRILFVGALLPRKGVDVLLRALAHLPKSLTWTLQIIGGGSQDAALRQLAQSLPEGRVTFDGPQPSDKVRQAMSVAHLVVVPSVEGAEGRSEGIPVVLMEAMAQGRPVIASRLSGIPELVEDGHTGRLVPPGDVQALATRIEHVLSNYEAALRMAAAGQARVRSHYNIDQNAAELLALIKGA</sequence>
<organism evidence="2 3">
    <name type="scientific">Donghicola eburneus</name>
    <dbReference type="NCBI Taxonomy" id="393278"/>
    <lineage>
        <taxon>Bacteria</taxon>
        <taxon>Pseudomonadati</taxon>
        <taxon>Pseudomonadota</taxon>
        <taxon>Alphaproteobacteria</taxon>
        <taxon>Rhodobacterales</taxon>
        <taxon>Roseobacteraceae</taxon>
        <taxon>Donghicola</taxon>
    </lineage>
</organism>
<dbReference type="Pfam" id="PF13692">
    <property type="entry name" value="Glyco_trans_1_4"/>
    <property type="match status" value="1"/>
</dbReference>
<dbReference type="EMBL" id="FMJB01000061">
    <property type="protein sequence ID" value="SCM68778.1"/>
    <property type="molecule type" value="Genomic_DNA"/>
</dbReference>
<evidence type="ECO:0000313" key="3">
    <source>
        <dbReference type="Proteomes" id="UP000184085"/>
    </source>
</evidence>
<protein>
    <recommendedName>
        <fullName evidence="1">Glycosyltransferase subfamily 4-like N-terminal domain-containing protein</fullName>
    </recommendedName>
</protein>
<dbReference type="CDD" id="cd03801">
    <property type="entry name" value="GT4_PimA-like"/>
    <property type="match status" value="1"/>
</dbReference>
<name>A0A1M4N461_9RHOB</name>